<keyword evidence="3" id="KW-1185">Reference proteome</keyword>
<sequence length="148" mass="17165">MQAEDERSIRATLAAHTELWVRHDMRQWGTYFTEDSDFITHRGIWWRTREANIRGHLDVPESVIRQKRGYTQEIVAIDELAPGVALVHTRWSWPGHVLPGTETAEDRQGFITLVLVRHDGEWRIRAAHNTRTNGLDDFSPERTGAEAR</sequence>
<reference evidence="2 3" key="1">
    <citation type="submission" date="2024-06" db="EMBL/GenBank/DDBJ databases">
        <title>The Natural Products Discovery Center: Release of the First 8490 Sequenced Strains for Exploring Actinobacteria Biosynthetic Diversity.</title>
        <authorList>
            <person name="Kalkreuter E."/>
            <person name="Kautsar S.A."/>
            <person name="Yang D."/>
            <person name="Bader C.D."/>
            <person name="Teijaro C.N."/>
            <person name="Fluegel L."/>
            <person name="Davis C.M."/>
            <person name="Simpson J.R."/>
            <person name="Lauterbach L."/>
            <person name="Steele A.D."/>
            <person name="Gui C."/>
            <person name="Meng S."/>
            <person name="Li G."/>
            <person name="Viehrig K."/>
            <person name="Ye F."/>
            <person name="Su P."/>
            <person name="Kiefer A.F."/>
            <person name="Nichols A."/>
            <person name="Cepeda A.J."/>
            <person name="Yan W."/>
            <person name="Fan B."/>
            <person name="Jiang Y."/>
            <person name="Adhikari A."/>
            <person name="Zheng C.-J."/>
            <person name="Schuster L."/>
            <person name="Cowan T.M."/>
            <person name="Smanski M.J."/>
            <person name="Chevrette M.G."/>
            <person name="De Carvalho L.P.S."/>
            <person name="Shen B."/>
        </authorList>
    </citation>
    <scope>NUCLEOTIDE SEQUENCE [LARGE SCALE GENOMIC DNA]</scope>
    <source>
        <strain evidence="2 3">NPDC019708</strain>
    </source>
</reference>
<organism evidence="2 3">
    <name type="scientific">Nocardia rhamnosiphila</name>
    <dbReference type="NCBI Taxonomy" id="426716"/>
    <lineage>
        <taxon>Bacteria</taxon>
        <taxon>Bacillati</taxon>
        <taxon>Actinomycetota</taxon>
        <taxon>Actinomycetes</taxon>
        <taxon>Mycobacteriales</taxon>
        <taxon>Nocardiaceae</taxon>
        <taxon>Nocardia</taxon>
    </lineage>
</organism>
<dbReference type="SUPFAM" id="SSF54427">
    <property type="entry name" value="NTF2-like"/>
    <property type="match status" value="1"/>
</dbReference>
<proteinExistence type="predicted"/>
<evidence type="ECO:0000259" key="1">
    <source>
        <dbReference type="Pfam" id="PF14534"/>
    </source>
</evidence>
<dbReference type="EMBL" id="JBEYBF010000009">
    <property type="protein sequence ID" value="MEU1953193.1"/>
    <property type="molecule type" value="Genomic_DNA"/>
</dbReference>
<dbReference type="Pfam" id="PF14534">
    <property type="entry name" value="DUF4440"/>
    <property type="match status" value="1"/>
</dbReference>
<dbReference type="NCBIfam" id="TIGR02246">
    <property type="entry name" value="SgcJ/EcaC family oxidoreductase"/>
    <property type="match status" value="1"/>
</dbReference>
<dbReference type="InterPro" id="IPR011944">
    <property type="entry name" value="Steroid_delta5-4_isomerase"/>
</dbReference>
<feature type="domain" description="DUF4440" evidence="1">
    <location>
        <begin position="9"/>
        <end position="124"/>
    </location>
</feature>
<comment type="caution">
    <text evidence="2">The sequence shown here is derived from an EMBL/GenBank/DDBJ whole genome shotgun (WGS) entry which is preliminary data.</text>
</comment>
<accession>A0ABV2WQM6</accession>
<evidence type="ECO:0000313" key="2">
    <source>
        <dbReference type="EMBL" id="MEU1953193.1"/>
    </source>
</evidence>
<dbReference type="RefSeq" id="WP_356956608.1">
    <property type="nucleotide sequence ID" value="NZ_JBEYBD010000006.1"/>
</dbReference>
<dbReference type="Gene3D" id="3.10.450.50">
    <property type="match status" value="1"/>
</dbReference>
<name>A0ABV2WQM6_9NOCA</name>
<dbReference type="InterPro" id="IPR027843">
    <property type="entry name" value="DUF4440"/>
</dbReference>
<evidence type="ECO:0000313" key="3">
    <source>
        <dbReference type="Proteomes" id="UP001550628"/>
    </source>
</evidence>
<dbReference type="InterPro" id="IPR032710">
    <property type="entry name" value="NTF2-like_dom_sf"/>
</dbReference>
<gene>
    <name evidence="2" type="ORF">ABZ510_15125</name>
</gene>
<dbReference type="Proteomes" id="UP001550628">
    <property type="component" value="Unassembled WGS sequence"/>
</dbReference>
<protein>
    <submittedName>
        <fullName evidence="2">SgcJ/EcaC family oxidoreductase</fullName>
    </submittedName>
</protein>